<dbReference type="EMBL" id="GEDG01038662">
    <property type="protein sequence ID" value="JAP07477.1"/>
    <property type="molecule type" value="Transcribed_RNA"/>
</dbReference>
<feature type="non-terminal residue" evidence="1">
    <location>
        <position position="1"/>
    </location>
</feature>
<name>A0A0V0GH36_SOLCH</name>
<dbReference type="AlphaFoldDB" id="A0A0V0GH36"/>
<organism evidence="1">
    <name type="scientific">Solanum chacoense</name>
    <name type="common">Chaco potato</name>
    <dbReference type="NCBI Taxonomy" id="4108"/>
    <lineage>
        <taxon>Eukaryota</taxon>
        <taxon>Viridiplantae</taxon>
        <taxon>Streptophyta</taxon>
        <taxon>Embryophyta</taxon>
        <taxon>Tracheophyta</taxon>
        <taxon>Spermatophyta</taxon>
        <taxon>Magnoliopsida</taxon>
        <taxon>eudicotyledons</taxon>
        <taxon>Gunneridae</taxon>
        <taxon>Pentapetalae</taxon>
        <taxon>asterids</taxon>
        <taxon>lamiids</taxon>
        <taxon>Solanales</taxon>
        <taxon>Solanaceae</taxon>
        <taxon>Solanoideae</taxon>
        <taxon>Solaneae</taxon>
        <taxon>Solanum</taxon>
    </lineage>
</organism>
<accession>A0A0V0GH36</accession>
<proteinExistence type="predicted"/>
<protein>
    <submittedName>
        <fullName evidence="1">Putative ovule protein</fullName>
    </submittedName>
</protein>
<evidence type="ECO:0000313" key="1">
    <source>
        <dbReference type="EMBL" id="JAP07477.1"/>
    </source>
</evidence>
<reference evidence="1" key="1">
    <citation type="submission" date="2015-12" db="EMBL/GenBank/DDBJ databases">
        <title>Gene expression during late stages of embryo sac development: a critical building block for successful pollen-pistil interactions.</title>
        <authorList>
            <person name="Liu Y."/>
            <person name="Joly V."/>
            <person name="Sabar M."/>
            <person name="Matton D.P."/>
        </authorList>
    </citation>
    <scope>NUCLEOTIDE SEQUENCE</scope>
</reference>
<sequence length="73" mass="8514">WVFPKKCSSIKRSHHYQKDNQYCLPCIPIKCPHIYPRSTTHFSLFYELCGKNLLIANPSQGVQQNSLFLTSTR</sequence>